<dbReference type="EMBL" id="CP044399">
    <property type="protein sequence ID" value="QFI37978.1"/>
    <property type="molecule type" value="Genomic_DNA"/>
</dbReference>
<reference evidence="1 2" key="1">
    <citation type="submission" date="2019-09" db="EMBL/GenBank/DDBJ databases">
        <title>Hybrid Assembly of the complete Genome of the Deep-Sea Bacterium Moritella marina from long Nanopore and Illumina reads.</title>
        <authorList>
            <person name="Magin S."/>
            <person name="Georgoulis A."/>
            <person name="Papadimitriou K."/>
            <person name="Iliakis G."/>
            <person name="Vorgias C.E."/>
        </authorList>
    </citation>
    <scope>NUCLEOTIDE SEQUENCE [LARGE SCALE GENOMIC DNA]</scope>
    <source>
        <strain evidence="1 2">MP-1</strain>
    </source>
</reference>
<dbReference type="KEGG" id="mmaa:FR932_09000"/>
<gene>
    <name evidence="1" type="ORF">FR932_09000</name>
</gene>
<keyword evidence="2" id="KW-1185">Reference proteome</keyword>
<dbReference type="Pfam" id="PF13698">
    <property type="entry name" value="DUF4156"/>
    <property type="match status" value="1"/>
</dbReference>
<dbReference type="InterPro" id="IPR025294">
    <property type="entry name" value="DUF4156"/>
</dbReference>
<evidence type="ECO:0000313" key="1">
    <source>
        <dbReference type="EMBL" id="QFI37978.1"/>
    </source>
</evidence>
<name>A0A5J6WL30_MORMI</name>
<accession>A0A5J6WL30</accession>
<dbReference type="Proteomes" id="UP000327424">
    <property type="component" value="Chromosome"/>
</dbReference>
<sequence>MIFNHFRTLFIFITALTLTSCSLFDIQPLDDTTNVIKIYDAYAHLEQCTFVDELVGSEGTWYNYLFISNKDLTLGSIHDLKNQANAMGANAIHIQYNLSFNTSVTFFAQAYDCPQ</sequence>
<dbReference type="PROSITE" id="PS51257">
    <property type="entry name" value="PROKAR_LIPOPROTEIN"/>
    <property type="match status" value="1"/>
</dbReference>
<dbReference type="OrthoDB" id="6265533at2"/>
<proteinExistence type="predicted"/>
<dbReference type="RefSeq" id="WP_019441856.1">
    <property type="nucleotide sequence ID" value="NZ_ALOE01000022.1"/>
</dbReference>
<organism evidence="1 2">
    <name type="scientific">Moritella marina ATCC 15381</name>
    <dbReference type="NCBI Taxonomy" id="1202962"/>
    <lineage>
        <taxon>Bacteria</taxon>
        <taxon>Pseudomonadati</taxon>
        <taxon>Pseudomonadota</taxon>
        <taxon>Gammaproteobacteria</taxon>
        <taxon>Alteromonadales</taxon>
        <taxon>Moritellaceae</taxon>
        <taxon>Moritella</taxon>
    </lineage>
</organism>
<dbReference type="AlphaFoldDB" id="A0A5J6WL30"/>
<protein>
    <submittedName>
        <fullName evidence="1">DUF4156 domain-containing protein</fullName>
    </submittedName>
</protein>
<evidence type="ECO:0000313" key="2">
    <source>
        <dbReference type="Proteomes" id="UP000327424"/>
    </source>
</evidence>